<proteinExistence type="predicted"/>
<dbReference type="InterPro" id="IPR051135">
    <property type="entry name" value="Gal/GlcNAc/GalNAc_ST"/>
</dbReference>
<dbReference type="HOGENOM" id="CLU_028381_2_0_1"/>
<dbReference type="Proteomes" id="UP000014760">
    <property type="component" value="Unassembled WGS sequence"/>
</dbReference>
<dbReference type="PANTHER" id="PTHR10704">
    <property type="entry name" value="CARBOHYDRATE SULFOTRANSFERASE"/>
    <property type="match status" value="1"/>
</dbReference>
<dbReference type="Pfam" id="PF00685">
    <property type="entry name" value="Sulfotransfer_1"/>
    <property type="match status" value="1"/>
</dbReference>
<dbReference type="GO" id="GO:0006044">
    <property type="term" value="P:N-acetylglucosamine metabolic process"/>
    <property type="evidence" value="ECO:0007669"/>
    <property type="project" value="TreeGrafter"/>
</dbReference>
<evidence type="ECO:0000313" key="2">
    <source>
        <dbReference type="EMBL" id="ELU12746.1"/>
    </source>
</evidence>
<dbReference type="InterPro" id="IPR027417">
    <property type="entry name" value="P-loop_NTPase"/>
</dbReference>
<evidence type="ECO:0000313" key="3">
    <source>
        <dbReference type="EnsemblMetazoa" id="CapteP192568"/>
    </source>
</evidence>
<dbReference type="InterPro" id="IPR000863">
    <property type="entry name" value="Sulfotransferase_dom"/>
</dbReference>
<dbReference type="GO" id="GO:0001517">
    <property type="term" value="F:N-acetylglucosamine 6-O-sulfotransferase activity"/>
    <property type="evidence" value="ECO:0007669"/>
    <property type="project" value="TreeGrafter"/>
</dbReference>
<dbReference type="OMA" id="CDYNKSA"/>
<dbReference type="AlphaFoldDB" id="R7V8S2"/>
<dbReference type="SUPFAM" id="SSF52540">
    <property type="entry name" value="P-loop containing nucleoside triphosphate hydrolases"/>
    <property type="match status" value="1"/>
</dbReference>
<reference evidence="2 4" key="2">
    <citation type="journal article" date="2013" name="Nature">
        <title>Insights into bilaterian evolution from three spiralian genomes.</title>
        <authorList>
            <person name="Simakov O."/>
            <person name="Marletaz F."/>
            <person name="Cho S.J."/>
            <person name="Edsinger-Gonzales E."/>
            <person name="Havlak P."/>
            <person name="Hellsten U."/>
            <person name="Kuo D.H."/>
            <person name="Larsson T."/>
            <person name="Lv J."/>
            <person name="Arendt D."/>
            <person name="Savage R."/>
            <person name="Osoegawa K."/>
            <person name="de Jong P."/>
            <person name="Grimwood J."/>
            <person name="Chapman J.A."/>
            <person name="Shapiro H."/>
            <person name="Aerts A."/>
            <person name="Otillar R.P."/>
            <person name="Terry A.Y."/>
            <person name="Boore J.L."/>
            <person name="Grigoriev I.V."/>
            <person name="Lindberg D.R."/>
            <person name="Seaver E.C."/>
            <person name="Weisblat D.A."/>
            <person name="Putnam N.H."/>
            <person name="Rokhsar D.S."/>
        </authorList>
    </citation>
    <scope>NUCLEOTIDE SEQUENCE</scope>
    <source>
        <strain evidence="2 4">I ESC-2004</strain>
    </source>
</reference>
<name>R7V8S2_CAPTE</name>
<protein>
    <recommendedName>
        <fullName evidence="1">Sulfotransferase domain-containing protein</fullName>
    </recommendedName>
</protein>
<dbReference type="Gene3D" id="3.40.50.300">
    <property type="entry name" value="P-loop containing nucleotide triphosphate hydrolases"/>
    <property type="match status" value="1"/>
</dbReference>
<dbReference type="EnsemblMetazoa" id="CapteT192568">
    <property type="protein sequence ID" value="CapteP192568"/>
    <property type="gene ID" value="CapteG192568"/>
</dbReference>
<dbReference type="OrthoDB" id="6410525at2759"/>
<keyword evidence="4" id="KW-1185">Reference proteome</keyword>
<gene>
    <name evidence="2" type="ORF">CAPTEDRAFT_192568</name>
</gene>
<organism evidence="2">
    <name type="scientific">Capitella teleta</name>
    <name type="common">Polychaete worm</name>
    <dbReference type="NCBI Taxonomy" id="283909"/>
    <lineage>
        <taxon>Eukaryota</taxon>
        <taxon>Metazoa</taxon>
        <taxon>Spiralia</taxon>
        <taxon>Lophotrochozoa</taxon>
        <taxon>Annelida</taxon>
        <taxon>Polychaeta</taxon>
        <taxon>Sedentaria</taxon>
        <taxon>Scolecida</taxon>
        <taxon>Capitellidae</taxon>
        <taxon>Capitella</taxon>
    </lineage>
</organism>
<feature type="domain" description="Sulfotransferase" evidence="1">
    <location>
        <begin position="32"/>
        <end position="383"/>
    </location>
</feature>
<dbReference type="STRING" id="283909.R7V8S2"/>
<sequence length="387" mass="44418">MKDTVIICSDSHKLVNNEPKVERDVASVEHKKRVLMLTYMRGGSTFLGELFNQHPDAFYWFEPLHNYQLTRRPPHTSPDLYLFNNGSESSNLTTKELQGQLDIVKKIFNCNLELLPLYTFADVFLTIWKVPLKMLKYRQCMDRPPNAQTVNVSAEFRQMKNFNHIYNLTPRDLQLNVSMIKKKMKTVNDPHLPKVKKVTPVFPFQVKSCLHLLQEPCKKSKVVAIKSIRFAAQFIPNLGDNIDKVIHLSRDPRGIINSRHKSQAKPKNIPNVKKNLCDHMLADLRSTEKQSVQQPHLFFSLKYEDFAAETINYAKRIYEFVGLVNNNATLKRVVALTHQGSDNGASSTGRKNSTATASAWRWKMAPEVIEIITEKCAEVLSQYGYAL</sequence>
<reference evidence="4" key="1">
    <citation type="submission" date="2012-12" db="EMBL/GenBank/DDBJ databases">
        <authorList>
            <person name="Hellsten U."/>
            <person name="Grimwood J."/>
            <person name="Chapman J.A."/>
            <person name="Shapiro H."/>
            <person name="Aerts A."/>
            <person name="Otillar R.P."/>
            <person name="Terry A.Y."/>
            <person name="Boore J.L."/>
            <person name="Simakov O."/>
            <person name="Marletaz F."/>
            <person name="Cho S.-J."/>
            <person name="Edsinger-Gonzales E."/>
            <person name="Havlak P."/>
            <person name="Kuo D.-H."/>
            <person name="Larsson T."/>
            <person name="Lv J."/>
            <person name="Arendt D."/>
            <person name="Savage R."/>
            <person name="Osoegawa K."/>
            <person name="de Jong P."/>
            <person name="Lindberg D.R."/>
            <person name="Seaver E.C."/>
            <person name="Weisblat D.A."/>
            <person name="Putnam N.H."/>
            <person name="Grigoriev I.V."/>
            <person name="Rokhsar D.S."/>
        </authorList>
    </citation>
    <scope>NUCLEOTIDE SEQUENCE</scope>
    <source>
        <strain evidence="4">I ESC-2004</strain>
    </source>
</reference>
<dbReference type="PANTHER" id="PTHR10704:SF71">
    <property type="entry name" value="CARBOHYDRATE SULFOTRANSFERASE 1-LIKE"/>
    <property type="match status" value="1"/>
</dbReference>
<accession>R7V8S2</accession>
<evidence type="ECO:0000313" key="4">
    <source>
        <dbReference type="Proteomes" id="UP000014760"/>
    </source>
</evidence>
<dbReference type="EMBL" id="KB295685">
    <property type="protein sequence ID" value="ELU12746.1"/>
    <property type="molecule type" value="Genomic_DNA"/>
</dbReference>
<reference evidence="3" key="3">
    <citation type="submission" date="2015-06" db="UniProtKB">
        <authorList>
            <consortium name="EnsemblMetazoa"/>
        </authorList>
    </citation>
    <scope>IDENTIFICATION</scope>
</reference>
<dbReference type="EMBL" id="AMQN01005309">
    <property type="status" value="NOT_ANNOTATED_CDS"/>
    <property type="molecule type" value="Genomic_DNA"/>
</dbReference>
<evidence type="ECO:0000259" key="1">
    <source>
        <dbReference type="Pfam" id="PF00685"/>
    </source>
</evidence>
<dbReference type="GO" id="GO:0006790">
    <property type="term" value="P:sulfur compound metabolic process"/>
    <property type="evidence" value="ECO:0007669"/>
    <property type="project" value="TreeGrafter"/>
</dbReference>